<dbReference type="InterPro" id="IPR054722">
    <property type="entry name" value="PolX-like_BBD"/>
</dbReference>
<comment type="caution">
    <text evidence="4">The sequence shown here is derived from an EMBL/GenBank/DDBJ whole genome shotgun (WGS) entry which is preliminary data.</text>
</comment>
<dbReference type="SUPFAM" id="SSF56672">
    <property type="entry name" value="DNA/RNA polymerases"/>
    <property type="match status" value="1"/>
</dbReference>
<dbReference type="SUPFAM" id="SSF53098">
    <property type="entry name" value="Ribonuclease H-like"/>
    <property type="match status" value="1"/>
</dbReference>
<dbReference type="Pfam" id="PF25597">
    <property type="entry name" value="SH3_retrovirus"/>
    <property type="match status" value="1"/>
</dbReference>
<keyword evidence="1" id="KW-0645">Protease</keyword>
<keyword evidence="5" id="KW-1185">Reference proteome</keyword>
<dbReference type="Pfam" id="PF22936">
    <property type="entry name" value="Pol_BBD"/>
    <property type="match status" value="1"/>
</dbReference>
<dbReference type="Pfam" id="PF13976">
    <property type="entry name" value="gag_pre-integrs"/>
    <property type="match status" value="1"/>
</dbReference>
<dbReference type="PANTHER" id="PTHR11439">
    <property type="entry name" value="GAG-POL-RELATED RETROTRANSPOSON"/>
    <property type="match status" value="1"/>
</dbReference>
<dbReference type="InterPro" id="IPR057670">
    <property type="entry name" value="SH3_retrovirus"/>
</dbReference>
<dbReference type="PROSITE" id="PS50994">
    <property type="entry name" value="INTEGRASE"/>
    <property type="match status" value="1"/>
</dbReference>
<evidence type="ECO:0000313" key="4">
    <source>
        <dbReference type="EMBL" id="CAA7043512.1"/>
    </source>
</evidence>
<dbReference type="GO" id="GO:0015074">
    <property type="term" value="P:DNA integration"/>
    <property type="evidence" value="ECO:0007669"/>
    <property type="project" value="InterPro"/>
</dbReference>
<keyword evidence="1" id="KW-0378">Hydrolase</keyword>
<proteinExistence type="predicted"/>
<feature type="region of interest" description="Disordered" evidence="2">
    <location>
        <begin position="742"/>
        <end position="777"/>
    </location>
</feature>
<dbReference type="Pfam" id="PF00665">
    <property type="entry name" value="rve"/>
    <property type="match status" value="1"/>
</dbReference>
<dbReference type="GO" id="GO:0004190">
    <property type="term" value="F:aspartic-type endopeptidase activity"/>
    <property type="evidence" value="ECO:0007669"/>
    <property type="project" value="UniProtKB-KW"/>
</dbReference>
<evidence type="ECO:0000259" key="3">
    <source>
        <dbReference type="PROSITE" id="PS50994"/>
    </source>
</evidence>
<dbReference type="Gene3D" id="3.30.420.10">
    <property type="entry name" value="Ribonuclease H-like superfamily/Ribonuclease H"/>
    <property type="match status" value="1"/>
</dbReference>
<dbReference type="Proteomes" id="UP000467841">
    <property type="component" value="Unassembled WGS sequence"/>
</dbReference>
<gene>
    <name evidence="4" type="ORF">MERR_LOCUS30747</name>
</gene>
<dbReference type="EMBL" id="CACVBM020001282">
    <property type="protein sequence ID" value="CAA7043512.1"/>
    <property type="molecule type" value="Genomic_DNA"/>
</dbReference>
<evidence type="ECO:0000256" key="1">
    <source>
        <dbReference type="ARBA" id="ARBA00022750"/>
    </source>
</evidence>
<dbReference type="InterPro" id="IPR043502">
    <property type="entry name" value="DNA/RNA_pol_sf"/>
</dbReference>
<evidence type="ECO:0000313" key="5">
    <source>
        <dbReference type="Proteomes" id="UP000467841"/>
    </source>
</evidence>
<dbReference type="CDD" id="cd09272">
    <property type="entry name" value="RNase_HI_RT_Ty1"/>
    <property type="match status" value="1"/>
</dbReference>
<dbReference type="InterPro" id="IPR012337">
    <property type="entry name" value="RNaseH-like_sf"/>
</dbReference>
<accession>A0A6D2JTG7</accession>
<feature type="compositionally biased region" description="Polar residues" evidence="2">
    <location>
        <begin position="756"/>
        <end position="777"/>
    </location>
</feature>
<keyword evidence="1" id="KW-0064">Aspartyl protease</keyword>
<dbReference type="InterPro" id="IPR036397">
    <property type="entry name" value="RNaseH_sf"/>
</dbReference>
<protein>
    <recommendedName>
        <fullName evidence="3">Integrase catalytic domain-containing protein</fullName>
    </recommendedName>
</protein>
<reference evidence="4" key="1">
    <citation type="submission" date="2020-01" db="EMBL/GenBank/DDBJ databases">
        <authorList>
            <person name="Mishra B."/>
        </authorList>
    </citation>
    <scope>NUCLEOTIDE SEQUENCE [LARGE SCALE GENOMIC DNA]</scope>
</reference>
<dbReference type="InterPro" id="IPR001584">
    <property type="entry name" value="Integrase_cat-core"/>
</dbReference>
<name>A0A6D2JTG7_9BRAS</name>
<dbReference type="Pfam" id="PF07727">
    <property type="entry name" value="RVT_2"/>
    <property type="match status" value="1"/>
</dbReference>
<dbReference type="InterPro" id="IPR025724">
    <property type="entry name" value="GAG-pre-integrase_dom"/>
</dbReference>
<dbReference type="OrthoDB" id="1919845at2759"/>
<dbReference type="GO" id="GO:0003676">
    <property type="term" value="F:nucleic acid binding"/>
    <property type="evidence" value="ECO:0007669"/>
    <property type="project" value="InterPro"/>
</dbReference>
<feature type="domain" description="Integrase catalytic" evidence="3">
    <location>
        <begin position="437"/>
        <end position="602"/>
    </location>
</feature>
<organism evidence="4 5">
    <name type="scientific">Microthlaspi erraticum</name>
    <dbReference type="NCBI Taxonomy" id="1685480"/>
    <lineage>
        <taxon>Eukaryota</taxon>
        <taxon>Viridiplantae</taxon>
        <taxon>Streptophyta</taxon>
        <taxon>Embryophyta</taxon>
        <taxon>Tracheophyta</taxon>
        <taxon>Spermatophyta</taxon>
        <taxon>Magnoliopsida</taxon>
        <taxon>eudicotyledons</taxon>
        <taxon>Gunneridae</taxon>
        <taxon>Pentapetalae</taxon>
        <taxon>rosids</taxon>
        <taxon>malvids</taxon>
        <taxon>Brassicales</taxon>
        <taxon>Brassicaceae</taxon>
        <taxon>Coluteocarpeae</taxon>
        <taxon>Microthlaspi</taxon>
    </lineage>
</organism>
<dbReference type="InterPro" id="IPR013103">
    <property type="entry name" value="RVT_2"/>
</dbReference>
<dbReference type="InterPro" id="IPR029472">
    <property type="entry name" value="Copia-like_N"/>
</dbReference>
<dbReference type="Pfam" id="PF14244">
    <property type="entry name" value="Retrotran_gag_3"/>
    <property type="match status" value="1"/>
</dbReference>
<sequence>MVEITDEGSISSKSHAEYMRNALHAKNKLGFIDGLVTKPRSGVDEIKFRFSVGNEPRVYELKTSVATFKQEAHSVQDYFGKLKLLWDDLNDFEPIPECCCGQSNCASVKKQLALRNKERKYQFLMGLDSVRFGTTRSNILCMNPPPTLENAFSMVLKKNVINTLLACHEERTCYQLHGFPTDSGRGRGRGRGNNYGRGREVGVGVGRANAVHANFGELGATTTPQHVITDADRQGLPLNNEQWETLVSLLNSARPAPRDRLSGIIIQYGASVHLTGNIDLLFDTYDILPCHVALPNGENAISTKEGKMKLGDSVILSHVLYIPNLRPTLISVARLLKEKPCLAIFTDKFCYLQDRVMRMLISDGLYFFRGVFGFQVNVAVVESRGLWHRRLGHPSQSVLSHLSGVVDLSNDKLVSQVPCHVCVRVKHLSSSFRESINKAVEVFSLFHCDVWGPYQSPATCGSVYFLTIVDDYSRAVWVYLMRAKSEVALLLQNLCHMADRQFDKKVCVVRSDNGTEFICLKSFFASQGIQHQTSCVGTPQQNGRVEGKHRHILNVARSLRFEALLPIQFWGDCVLTAAHLINRTPSSVLDGNTLYEMLFGKKPMYERIHTFGCLCYAHEGTRKRVKFDERATRCVFLGYSHSQKGWRVYDLEREEYFVSRDVVFNEEVFPFASPMESPPSLSSTPSFPVVVAEDDEVCPIPLLVSGEQSVVRGSSLITEDVIPNTSMDVCDTVSPDTVDVGSPTLKDVSDPIVVSDTPSDVCDTSSADTADNNESSAVVKSPEALGCGKRKKTKSVLLAPYQTYAAKTIDKPSHSTPPSAPNIGSSGTPYPIANHVSSVRFSAGYCAYLAAITEAEEPTSFSRAMTYAEWRAAMAEEITTLEDNATWSLCDLPPGKKAIGYKWIYKIKHNFDGSIERYKARLVTLGNRQVEGLDYKETFAPVSKLTTVRTFLRIAAARNWELHQMDVHNAFLHGTLEEEVYMKLPPGFAKRTPNKVVKLHKSLYGLKQAPRCWFSTFRDALLRYGFRQSSSDTSLFSLINGDSHLYVLVYVDDLVIGGSDPSDISSFKEYLRNCFHMKDLGHLRYFLGLEIARNEDGIFLCQRKYALDIITECGLLGARPSVVPMEQKHHLTDATNAYFPEPERYRRIVGRLIYLTLTCPDLAYTVHILSQFMQAPRQSQWEAALRVVRFLKGAPSQGILFRSNSAISLEAFSDADYASCLTTRRSLTGYVMLLGGSPISWQTIKHRVVSRSSCEAEYCSLADTVCEIKWVRKLLHFFGLSQDRPIPLHCDNQSALQLAANPVFHKRTKHFEVDCHITRDAITDGLITMAHIGTEEQPADMFTKALGRAQLLHLLSKLSICDLHAPA</sequence>
<evidence type="ECO:0000256" key="2">
    <source>
        <dbReference type="SAM" id="MobiDB-lite"/>
    </source>
</evidence>
<dbReference type="PANTHER" id="PTHR11439:SF462">
    <property type="match status" value="1"/>
</dbReference>